<feature type="domain" description="Metallo-beta-lactamase" evidence="5">
    <location>
        <begin position="84"/>
        <end position="254"/>
    </location>
</feature>
<sequence length="347" mass="39513">MKKYLFSLLSILLIFSVFGTSFANDDNVQNGNEIADLITDNAFVDNNQVYPAPLPEAAKGQTIPMDKGYIVEEIGDGIYAVMDGIFSTMFMTTGQGVIAVDAPLTLGEKYLEAIKEVTDEPIKYVIYTHAHQDHIGSASMFPDDVKIYAHEETAKILEERQDPNRPVPTRTFKGDKQRIQIGDKKIELDYVGQNHQDGNIFISVPDQKVLMAVDVIFPGWVPFRYLAISEDIPGWIDAHYKILEYDFDTLVSGHVTRLGTREDVEIQIEYIEDIIETTKRAMQEVSQFEIGQQVGFENPWYLMDVYYNEVIKVANAELVPRWVDRLGGADIYTWQHISEILDMLRLE</sequence>
<dbReference type="PANTHER" id="PTHR42951">
    <property type="entry name" value="METALLO-BETA-LACTAMASE DOMAIN-CONTAINING"/>
    <property type="match status" value="1"/>
</dbReference>
<dbReference type="SMART" id="SM00849">
    <property type="entry name" value="Lactamase_B"/>
    <property type="match status" value="1"/>
</dbReference>
<dbReference type="CDD" id="cd16276">
    <property type="entry name" value="metallo-hydrolase-like_MBL-fold"/>
    <property type="match status" value="1"/>
</dbReference>
<gene>
    <name evidence="6" type="ORF">Q5Y73_19755</name>
</gene>
<comment type="caution">
    <text evidence="6">The sequence shown here is derived from an EMBL/GenBank/DDBJ whole genome shotgun (WGS) entry which is preliminary data.</text>
</comment>
<dbReference type="EMBL" id="JAVAMP010000013">
    <property type="protein sequence ID" value="MDP5276331.1"/>
    <property type="molecule type" value="Genomic_DNA"/>
</dbReference>
<dbReference type="SUPFAM" id="SSF56281">
    <property type="entry name" value="Metallo-hydrolase/oxidoreductase"/>
    <property type="match status" value="1"/>
</dbReference>
<evidence type="ECO:0000256" key="2">
    <source>
        <dbReference type="ARBA" id="ARBA00034301"/>
    </source>
</evidence>
<dbReference type="InterPro" id="IPR001279">
    <property type="entry name" value="Metallo-B-lactamas"/>
</dbReference>
<dbReference type="InterPro" id="IPR050855">
    <property type="entry name" value="NDM-1-like"/>
</dbReference>
<dbReference type="RefSeq" id="WP_305993637.1">
    <property type="nucleotide sequence ID" value="NZ_JAVAMP010000013.1"/>
</dbReference>
<keyword evidence="4" id="KW-0732">Signal</keyword>
<organism evidence="6 7">
    <name type="scientific">Chengkuizengella axinellae</name>
    <dbReference type="NCBI Taxonomy" id="3064388"/>
    <lineage>
        <taxon>Bacteria</taxon>
        <taxon>Bacillati</taxon>
        <taxon>Bacillota</taxon>
        <taxon>Bacilli</taxon>
        <taxon>Bacillales</taxon>
        <taxon>Paenibacillaceae</taxon>
        <taxon>Chengkuizengella</taxon>
    </lineage>
</organism>
<keyword evidence="7" id="KW-1185">Reference proteome</keyword>
<evidence type="ECO:0000256" key="3">
    <source>
        <dbReference type="ARBA" id="ARBA00048505"/>
    </source>
</evidence>
<dbReference type="Pfam" id="PF00753">
    <property type="entry name" value="Lactamase_B"/>
    <property type="match status" value="1"/>
</dbReference>
<evidence type="ECO:0000256" key="4">
    <source>
        <dbReference type="SAM" id="SignalP"/>
    </source>
</evidence>
<comment type="catalytic activity">
    <reaction evidence="1">
        <text>3',5'-cyclic CMP + H2O = CMP + H(+)</text>
        <dbReference type="Rhea" id="RHEA:72675"/>
        <dbReference type="ChEBI" id="CHEBI:15377"/>
        <dbReference type="ChEBI" id="CHEBI:15378"/>
        <dbReference type="ChEBI" id="CHEBI:58003"/>
        <dbReference type="ChEBI" id="CHEBI:60377"/>
    </reaction>
    <physiologicalReaction direction="left-to-right" evidence="1">
        <dbReference type="Rhea" id="RHEA:72676"/>
    </physiologicalReaction>
</comment>
<dbReference type="Proteomes" id="UP001231941">
    <property type="component" value="Unassembled WGS sequence"/>
</dbReference>
<feature type="signal peptide" evidence="4">
    <location>
        <begin position="1"/>
        <end position="23"/>
    </location>
</feature>
<proteinExistence type="predicted"/>
<comment type="function">
    <text evidence="2">Counteracts the endogenous Pycsar antiviral defense system. Phosphodiesterase that enables metal-dependent hydrolysis of host cyclic nucleotide Pycsar defense signals such as cCMP and cUMP.</text>
</comment>
<reference evidence="6 7" key="1">
    <citation type="submission" date="2023-08" db="EMBL/GenBank/DDBJ databases">
        <authorList>
            <person name="Park J.-S."/>
        </authorList>
    </citation>
    <scope>NUCLEOTIDE SEQUENCE [LARGE SCALE GENOMIC DNA]</scope>
    <source>
        <strain evidence="6 7">2205SS18-9</strain>
    </source>
</reference>
<comment type="catalytic activity">
    <reaction evidence="3">
        <text>3',5'-cyclic UMP + H2O = UMP + H(+)</text>
        <dbReference type="Rhea" id="RHEA:70575"/>
        <dbReference type="ChEBI" id="CHEBI:15377"/>
        <dbReference type="ChEBI" id="CHEBI:15378"/>
        <dbReference type="ChEBI" id="CHEBI:57865"/>
        <dbReference type="ChEBI" id="CHEBI:184387"/>
    </reaction>
    <physiologicalReaction direction="left-to-right" evidence="3">
        <dbReference type="Rhea" id="RHEA:70576"/>
    </physiologicalReaction>
</comment>
<feature type="chain" id="PRO_5046784420" evidence="4">
    <location>
        <begin position="24"/>
        <end position="347"/>
    </location>
</feature>
<accession>A0ABT9J3X5</accession>
<evidence type="ECO:0000256" key="1">
    <source>
        <dbReference type="ARBA" id="ARBA00034221"/>
    </source>
</evidence>
<dbReference type="PANTHER" id="PTHR42951:SF22">
    <property type="entry name" value="METALLO BETA-LACTAMASE SUPERFAMILY LIPOPROTEIN"/>
    <property type="match status" value="1"/>
</dbReference>
<dbReference type="Gene3D" id="3.60.15.10">
    <property type="entry name" value="Ribonuclease Z/Hydroxyacylglutathione hydrolase-like"/>
    <property type="match status" value="1"/>
</dbReference>
<dbReference type="InterPro" id="IPR036866">
    <property type="entry name" value="RibonucZ/Hydroxyglut_hydro"/>
</dbReference>
<evidence type="ECO:0000313" key="6">
    <source>
        <dbReference type="EMBL" id="MDP5276331.1"/>
    </source>
</evidence>
<name>A0ABT9J3X5_9BACL</name>
<protein>
    <submittedName>
        <fullName evidence="6">MBL fold metallo-hydrolase</fullName>
    </submittedName>
</protein>
<evidence type="ECO:0000259" key="5">
    <source>
        <dbReference type="SMART" id="SM00849"/>
    </source>
</evidence>
<evidence type="ECO:0000313" key="7">
    <source>
        <dbReference type="Proteomes" id="UP001231941"/>
    </source>
</evidence>